<reference evidence="1" key="1">
    <citation type="submission" date="2005-08" db="EMBL/GenBank/DDBJ databases">
        <title>Complete sequence of Chlorobium chlorochromatii CaD3.</title>
        <authorList>
            <person name="Copeland A."/>
            <person name="Lucas S."/>
            <person name="Lapidus A."/>
            <person name="Barry K."/>
            <person name="Detter J.C."/>
            <person name="Glavina T."/>
            <person name="Hammon N."/>
            <person name="Israni S."/>
            <person name="Pitluck S."/>
            <person name="Bryant D."/>
            <person name="Schmutz J."/>
            <person name="Larimer F."/>
            <person name="Land M."/>
            <person name="Kyrpides N."/>
            <person name="Ivanova N."/>
            <person name="Richardson P."/>
        </authorList>
    </citation>
    <scope>NUCLEOTIDE SEQUENCE [LARGE SCALE GENOMIC DNA]</scope>
    <source>
        <strain evidence="1">CaD3</strain>
    </source>
</reference>
<evidence type="ECO:0008006" key="2">
    <source>
        <dbReference type="Google" id="ProtNLM"/>
    </source>
</evidence>
<name>Q3ARL5_CHLCH</name>
<dbReference type="HOGENOM" id="CLU_046682_0_0_10"/>
<dbReference type="EMBL" id="CP000108">
    <property type="protein sequence ID" value="ABB28360.1"/>
    <property type="molecule type" value="Genomic_DNA"/>
</dbReference>
<gene>
    <name evidence="1" type="ordered locus">Cag_1098</name>
</gene>
<dbReference type="eggNOG" id="ENOG5032SJT">
    <property type="taxonomic scope" value="Bacteria"/>
</dbReference>
<sequence>MTRNVVHIYTREIDFNLELDIEFLGIRMLTGTAKELLWENNHTEKNDSPHLAIVIQNQLELFESVTDGMAYSRPRLLIAFGVLSYFTQQIFTPFETYASSSYVGKFDKECKNRFIFKETELIEDYIQFETIIKYHKDKEFIYSLLDRWRKGLYMETESEDNMIYDDETLISYFHILELLTTKYEDKQKKELKDKIKDFSKSIFEESFLFEGNQLKSEINAKSKIIEGLLLPDLSVSSKIFYIFKEQGILTYRLKSFITNFVKDRNSVAHGRQVYQDRVIFPVPPFFPLIKNRDYPEEFYRILTAKAIANFIGVNLYSQEWDEMSQSIIPSFDELREFQREKKYLELTNQDFCDGKENDITPFVVSHYLISKKLKAEEALEILTPFINNYNKTEDETMMSIWAIIIILDLLEEGELKEKCIEIIKIAEKNNWHPNYFKMRDEMYKLEYFGFEINGLKDLIRKKEIR</sequence>
<dbReference type="OrthoDB" id="1488847at2"/>
<protein>
    <recommendedName>
        <fullName evidence="2">Apea-like HEPN domain-containing protein</fullName>
    </recommendedName>
</protein>
<proteinExistence type="predicted"/>
<organism evidence="1">
    <name type="scientific">Chlorobium chlorochromatii (strain CaD3)</name>
    <dbReference type="NCBI Taxonomy" id="340177"/>
    <lineage>
        <taxon>Bacteria</taxon>
        <taxon>Pseudomonadati</taxon>
        <taxon>Chlorobiota</taxon>
        <taxon>Chlorobiia</taxon>
        <taxon>Chlorobiales</taxon>
        <taxon>Chlorobiaceae</taxon>
        <taxon>Chlorobium/Pelodictyon group</taxon>
        <taxon>Chlorobium</taxon>
    </lineage>
</organism>
<evidence type="ECO:0000313" key="1">
    <source>
        <dbReference type="EMBL" id="ABB28360.1"/>
    </source>
</evidence>
<dbReference type="AlphaFoldDB" id="Q3ARL5"/>
<dbReference type="STRING" id="340177.Cag_1098"/>
<dbReference type="KEGG" id="cch:Cag_1098"/>
<accession>Q3ARL5</accession>